<evidence type="ECO:0000256" key="1">
    <source>
        <dbReference type="ARBA" id="ARBA00022490"/>
    </source>
</evidence>
<dbReference type="FunFam" id="3.40.50.11060:FF:000001">
    <property type="entry name" value="GTPase HflX"/>
    <property type="match status" value="1"/>
</dbReference>
<dbReference type="Gene3D" id="3.40.50.11060">
    <property type="entry name" value="GTPase HflX, N-terminal domain"/>
    <property type="match status" value="1"/>
</dbReference>
<dbReference type="OrthoDB" id="9812272at2"/>
<gene>
    <name evidence="6" type="primary">hflX</name>
    <name evidence="10" type="ORF">HMPREF2130_02290</name>
</gene>
<keyword evidence="5 6" id="KW-0342">GTP-binding</keyword>
<dbReference type="InterPro" id="IPR042108">
    <property type="entry name" value="GTPase_HflX_N_sf"/>
</dbReference>
<feature type="binding site" evidence="8">
    <location>
        <position position="224"/>
    </location>
    <ligand>
        <name>Mg(2+)</name>
        <dbReference type="ChEBI" id="CHEBI:18420"/>
    </ligand>
</feature>
<dbReference type="GO" id="GO:0043022">
    <property type="term" value="F:ribosome binding"/>
    <property type="evidence" value="ECO:0007669"/>
    <property type="project" value="TreeGrafter"/>
</dbReference>
<evidence type="ECO:0000256" key="2">
    <source>
        <dbReference type="ARBA" id="ARBA00022723"/>
    </source>
</evidence>
<comment type="cofactor">
    <cofactor evidence="8">
        <name>Mg(2+)</name>
        <dbReference type="ChEBI" id="CHEBI:18420"/>
    </cofactor>
</comment>
<keyword evidence="2 8" id="KW-0479">Metal-binding</keyword>
<sequence>MQAFIVDVNLYGDLDFQAHHEELIMLAKGAGATIVGTLVANRERPDPAFFIGKGKVEEAVALAKAASAEIVIFGQPLSPAQQRNLQEEFNCRVVDRVALILDIFALRAQSHEGKIQVELAQLQYMRTRLSMIWSKFEQQQGGIGTRGPGETQLELDRRIIGGRIKALGERLKKVRKQRENQRRQRMRSGTFMVSLVGYTNTGKSTLFNAMTRADAYAADQLFATLDTTTRRVWIEGAGQITLSDTVGFIRELPTTLIEAFKATLEESLYADVLLHVIDSSSPQKEEQIFEVNKVLQEIGAQHIPTILVYNKTDLTEQEPRLELDESGRVSRVFLSAAERSGLEFLREAIVLTKQQLEKTIDAK</sequence>
<accession>A0A096BFC2</accession>
<dbReference type="GO" id="GO:0005525">
    <property type="term" value="F:GTP binding"/>
    <property type="evidence" value="ECO:0007669"/>
    <property type="project" value="UniProtKB-UniRule"/>
</dbReference>
<evidence type="ECO:0000259" key="9">
    <source>
        <dbReference type="PROSITE" id="PS51705"/>
    </source>
</evidence>
<evidence type="ECO:0000256" key="4">
    <source>
        <dbReference type="ARBA" id="ARBA00022842"/>
    </source>
</evidence>
<dbReference type="SUPFAM" id="SSF52540">
    <property type="entry name" value="P-loop containing nucleoside triphosphate hydrolases"/>
    <property type="match status" value="1"/>
</dbReference>
<dbReference type="PIRSF" id="PIRSF006809">
    <property type="entry name" value="GTP-binding_hflX_prd"/>
    <property type="match status" value="1"/>
</dbReference>
<reference evidence="10 11" key="1">
    <citation type="submission" date="2014-07" db="EMBL/GenBank/DDBJ databases">
        <authorList>
            <person name="McCorrison J."/>
            <person name="Sanka R."/>
            <person name="Torralba M."/>
            <person name="Gillis M."/>
            <person name="Haft D.H."/>
            <person name="Methe B."/>
            <person name="Sutton G."/>
            <person name="Nelson K.E."/>
        </authorList>
    </citation>
    <scope>NUCLEOTIDE SEQUENCE [LARGE SCALE GENOMIC DNA]</scope>
    <source>
        <strain evidence="10 11">DNF00040</strain>
    </source>
</reference>
<dbReference type="HAMAP" id="MF_00900">
    <property type="entry name" value="GTPase_HflX"/>
    <property type="match status" value="1"/>
</dbReference>
<feature type="binding site" evidence="7">
    <location>
        <begin position="222"/>
        <end position="226"/>
    </location>
    <ligand>
        <name>GTP</name>
        <dbReference type="ChEBI" id="CHEBI:37565"/>
    </ligand>
</feature>
<evidence type="ECO:0000256" key="6">
    <source>
        <dbReference type="HAMAP-Rule" id="MF_00900"/>
    </source>
</evidence>
<dbReference type="NCBIfam" id="TIGR03156">
    <property type="entry name" value="GTP_HflX"/>
    <property type="match status" value="1"/>
</dbReference>
<dbReference type="CDD" id="cd01878">
    <property type="entry name" value="HflX"/>
    <property type="match status" value="1"/>
</dbReference>
<keyword evidence="3 6" id="KW-0547">Nucleotide-binding</keyword>
<dbReference type="Gene3D" id="3.40.50.300">
    <property type="entry name" value="P-loop containing nucleotide triphosphate hydrolases"/>
    <property type="match status" value="1"/>
</dbReference>
<dbReference type="InterPro" id="IPR016496">
    <property type="entry name" value="GTPase_HflX"/>
</dbReference>
<evidence type="ECO:0000256" key="7">
    <source>
        <dbReference type="PIRSR" id="PIRSR006809-1"/>
    </source>
</evidence>
<dbReference type="GO" id="GO:0005737">
    <property type="term" value="C:cytoplasm"/>
    <property type="evidence" value="ECO:0007669"/>
    <property type="project" value="UniProtKB-SubCell"/>
</dbReference>
<feature type="binding site" evidence="7">
    <location>
        <begin position="197"/>
        <end position="204"/>
    </location>
    <ligand>
        <name>GTP</name>
        <dbReference type="ChEBI" id="CHEBI:37565"/>
    </ligand>
</feature>
<evidence type="ECO:0000313" key="11">
    <source>
        <dbReference type="Proteomes" id="UP000029629"/>
    </source>
</evidence>
<comment type="similarity">
    <text evidence="6">Belongs to the TRAFAC class OBG-HflX-like GTPase superfamily. HflX GTPase family.</text>
</comment>
<dbReference type="InterPro" id="IPR025121">
    <property type="entry name" value="GTPase_HflX_N"/>
</dbReference>
<dbReference type="EMBL" id="JRNI01000010">
    <property type="protein sequence ID" value="KGF31859.1"/>
    <property type="molecule type" value="Genomic_DNA"/>
</dbReference>
<dbReference type="PANTHER" id="PTHR10229:SF0">
    <property type="entry name" value="GTP-BINDING PROTEIN 6-RELATED"/>
    <property type="match status" value="1"/>
</dbReference>
<dbReference type="InterPro" id="IPR027417">
    <property type="entry name" value="P-loop_NTPase"/>
</dbReference>
<dbReference type="AlphaFoldDB" id="A0A096BFC2"/>
<dbReference type="PANTHER" id="PTHR10229">
    <property type="entry name" value="GTP-BINDING PROTEIN HFLX"/>
    <property type="match status" value="1"/>
</dbReference>
<comment type="function">
    <text evidence="6">GTPase that associates with the 50S ribosomal subunit and may have a role during protein synthesis or ribosome biogenesis.</text>
</comment>
<dbReference type="FunFam" id="3.40.50.300:FF:000173">
    <property type="entry name" value="GTPase HflX"/>
    <property type="match status" value="1"/>
</dbReference>
<dbReference type="eggNOG" id="COG2262">
    <property type="taxonomic scope" value="Bacteria"/>
</dbReference>
<keyword evidence="11" id="KW-1185">Reference proteome</keyword>
<comment type="subunit">
    <text evidence="6">Monomer. Associates with the 50S ribosomal subunit.</text>
</comment>
<keyword evidence="1 6" id="KW-0963">Cytoplasm</keyword>
<feature type="binding site" evidence="7">
    <location>
        <begin position="244"/>
        <end position="247"/>
    </location>
    <ligand>
        <name>GTP</name>
        <dbReference type="ChEBI" id="CHEBI:37565"/>
    </ligand>
</feature>
<dbReference type="RefSeq" id="WP_036557690.1">
    <property type="nucleotide sequence ID" value="NZ_JRNI01000010.1"/>
</dbReference>
<dbReference type="GO" id="GO:0046872">
    <property type="term" value="F:metal ion binding"/>
    <property type="evidence" value="ECO:0007669"/>
    <property type="project" value="UniProtKB-KW"/>
</dbReference>
<dbReference type="PRINTS" id="PR00326">
    <property type="entry name" value="GTP1OBG"/>
</dbReference>
<name>A0A096BFC2_9BURK</name>
<feature type="domain" description="Hflx-type G" evidence="9">
    <location>
        <begin position="191"/>
        <end position="357"/>
    </location>
</feature>
<dbReference type="Pfam" id="PF13167">
    <property type="entry name" value="GTP-bdg_N"/>
    <property type="match status" value="1"/>
</dbReference>
<dbReference type="InterPro" id="IPR006073">
    <property type="entry name" value="GTP-bd"/>
</dbReference>
<comment type="subcellular location">
    <subcellularLocation>
        <location evidence="6">Cytoplasm</location>
    </subcellularLocation>
    <text evidence="6">May associate with membranes.</text>
</comment>
<dbReference type="Gene3D" id="6.10.250.2860">
    <property type="match status" value="1"/>
</dbReference>
<dbReference type="Pfam" id="PF01926">
    <property type="entry name" value="MMR_HSR1"/>
    <property type="match status" value="1"/>
</dbReference>
<evidence type="ECO:0000313" key="10">
    <source>
        <dbReference type="EMBL" id="KGF31859.1"/>
    </source>
</evidence>
<evidence type="ECO:0000256" key="8">
    <source>
        <dbReference type="PIRSR" id="PIRSR006809-2"/>
    </source>
</evidence>
<dbReference type="Pfam" id="PF16360">
    <property type="entry name" value="GTP-bdg_M"/>
    <property type="match status" value="1"/>
</dbReference>
<dbReference type="InterPro" id="IPR030394">
    <property type="entry name" value="G_HFLX_dom"/>
</dbReference>
<feature type="binding site" evidence="7">
    <location>
        <begin position="310"/>
        <end position="313"/>
    </location>
    <ligand>
        <name>GTP</name>
        <dbReference type="ChEBI" id="CHEBI:37565"/>
    </ligand>
</feature>
<evidence type="ECO:0000256" key="3">
    <source>
        <dbReference type="ARBA" id="ARBA00022741"/>
    </source>
</evidence>
<dbReference type="PROSITE" id="PS51705">
    <property type="entry name" value="G_HFLX"/>
    <property type="match status" value="1"/>
</dbReference>
<dbReference type="GO" id="GO:0003924">
    <property type="term" value="F:GTPase activity"/>
    <property type="evidence" value="ECO:0007669"/>
    <property type="project" value="UniProtKB-UniRule"/>
</dbReference>
<protein>
    <recommendedName>
        <fullName evidence="6">GTPase HflX</fullName>
    </recommendedName>
    <alternativeName>
        <fullName evidence="6">GTP-binding protein HflX</fullName>
    </alternativeName>
</protein>
<comment type="caution">
    <text evidence="10">The sequence shown here is derived from an EMBL/GenBank/DDBJ whole genome shotgun (WGS) entry which is preliminary data.</text>
</comment>
<keyword evidence="4 8" id="KW-0460">Magnesium</keyword>
<feature type="binding site" evidence="8">
    <location>
        <position position="204"/>
    </location>
    <ligand>
        <name>Mg(2+)</name>
        <dbReference type="ChEBI" id="CHEBI:18420"/>
    </ligand>
</feature>
<dbReference type="Proteomes" id="UP000029629">
    <property type="component" value="Unassembled WGS sequence"/>
</dbReference>
<dbReference type="InterPro" id="IPR032305">
    <property type="entry name" value="GTP-bd_M"/>
</dbReference>
<organism evidence="10 11">
    <name type="scientific">Oligella urethralis DNF00040</name>
    <dbReference type="NCBI Taxonomy" id="1401065"/>
    <lineage>
        <taxon>Bacteria</taxon>
        <taxon>Pseudomonadati</taxon>
        <taxon>Pseudomonadota</taxon>
        <taxon>Betaproteobacteria</taxon>
        <taxon>Burkholderiales</taxon>
        <taxon>Alcaligenaceae</taxon>
        <taxon>Oligella</taxon>
    </lineage>
</organism>
<proteinExistence type="inferred from homology"/>
<evidence type="ECO:0000256" key="5">
    <source>
        <dbReference type="ARBA" id="ARBA00023134"/>
    </source>
</evidence>